<dbReference type="Proteomes" id="UP001458415">
    <property type="component" value="Unassembled WGS sequence"/>
</dbReference>
<evidence type="ECO:0000313" key="2">
    <source>
        <dbReference type="EMBL" id="MER6978814.1"/>
    </source>
</evidence>
<reference evidence="2 3" key="1">
    <citation type="submission" date="2024-06" db="EMBL/GenBank/DDBJ databases">
        <title>The Natural Products Discovery Center: Release of the First 8490 Sequenced Strains for Exploring Actinobacteria Biosynthetic Diversity.</title>
        <authorList>
            <person name="Kalkreuter E."/>
            <person name="Kautsar S.A."/>
            <person name="Yang D."/>
            <person name="Bader C.D."/>
            <person name="Teijaro C.N."/>
            <person name="Fluegel L."/>
            <person name="Davis C.M."/>
            <person name="Simpson J.R."/>
            <person name="Lauterbach L."/>
            <person name="Steele A.D."/>
            <person name="Gui C."/>
            <person name="Meng S."/>
            <person name="Li G."/>
            <person name="Viehrig K."/>
            <person name="Ye F."/>
            <person name="Su P."/>
            <person name="Kiefer A.F."/>
            <person name="Nichols A."/>
            <person name="Cepeda A.J."/>
            <person name="Yan W."/>
            <person name="Fan B."/>
            <person name="Jiang Y."/>
            <person name="Adhikari A."/>
            <person name="Zheng C.-J."/>
            <person name="Schuster L."/>
            <person name="Cowan T.M."/>
            <person name="Smanski M.J."/>
            <person name="Chevrette M.G."/>
            <person name="De Carvalho L.P.S."/>
            <person name="Shen B."/>
        </authorList>
    </citation>
    <scope>NUCLEOTIDE SEQUENCE [LARGE SCALE GENOMIC DNA]</scope>
    <source>
        <strain evidence="2 3">NPDC000634</strain>
    </source>
</reference>
<organism evidence="2 3">
    <name type="scientific">Streptomyces carpinensis</name>
    <dbReference type="NCBI Taxonomy" id="66369"/>
    <lineage>
        <taxon>Bacteria</taxon>
        <taxon>Bacillati</taxon>
        <taxon>Actinomycetota</taxon>
        <taxon>Actinomycetes</taxon>
        <taxon>Kitasatosporales</taxon>
        <taxon>Streptomycetaceae</taxon>
        <taxon>Streptomyces</taxon>
    </lineage>
</organism>
<protein>
    <recommendedName>
        <fullName evidence="4">Integral membrane protein</fullName>
    </recommendedName>
</protein>
<keyword evidence="1" id="KW-1133">Transmembrane helix</keyword>
<dbReference type="EMBL" id="JBEPCU010000280">
    <property type="protein sequence ID" value="MER6978814.1"/>
    <property type="molecule type" value="Genomic_DNA"/>
</dbReference>
<sequence length="186" mass="20541">MRQHSNDVRPGVGAPAHRPGRVAYDRHWARDLHTSICSAVALCGLLLLIDWGTGNLTWGRGAVWCALAALLFLVLCPTRVCAGEGWLVTRSLLRRRRVRTDLLVSVSVTDGVSQRLVLRDAFGARLEVDSRVLVDNPGLWYRFEEDARTSAASGCLRCGASALRHLAERVDRETALTVFRISGLRP</sequence>
<evidence type="ECO:0000256" key="1">
    <source>
        <dbReference type="SAM" id="Phobius"/>
    </source>
</evidence>
<gene>
    <name evidence="2" type="ORF">ABT317_17865</name>
</gene>
<accession>A0ABV1W3P7</accession>
<evidence type="ECO:0000313" key="3">
    <source>
        <dbReference type="Proteomes" id="UP001458415"/>
    </source>
</evidence>
<keyword evidence="3" id="KW-1185">Reference proteome</keyword>
<evidence type="ECO:0008006" key="4">
    <source>
        <dbReference type="Google" id="ProtNLM"/>
    </source>
</evidence>
<proteinExistence type="predicted"/>
<keyword evidence="1" id="KW-0812">Transmembrane</keyword>
<name>A0ABV1W3P7_9ACTN</name>
<feature type="transmembrane region" description="Helical" evidence="1">
    <location>
        <begin position="61"/>
        <end position="87"/>
    </location>
</feature>
<comment type="caution">
    <text evidence="2">The sequence shown here is derived from an EMBL/GenBank/DDBJ whole genome shotgun (WGS) entry which is preliminary data.</text>
</comment>
<dbReference type="RefSeq" id="WP_086728040.1">
    <property type="nucleotide sequence ID" value="NZ_MUBM01000213.1"/>
</dbReference>
<keyword evidence="1" id="KW-0472">Membrane</keyword>
<feature type="transmembrane region" description="Helical" evidence="1">
    <location>
        <begin position="28"/>
        <end position="49"/>
    </location>
</feature>